<evidence type="ECO:0000313" key="2">
    <source>
        <dbReference type="Proteomes" id="UP000887565"/>
    </source>
</evidence>
<feature type="compositionally biased region" description="Basic and acidic residues" evidence="1">
    <location>
        <begin position="298"/>
        <end position="307"/>
    </location>
</feature>
<dbReference type="Proteomes" id="UP000887565">
    <property type="component" value="Unplaced"/>
</dbReference>
<name>A0A915HTY0_ROMCU</name>
<reference evidence="3" key="1">
    <citation type="submission" date="2022-11" db="UniProtKB">
        <authorList>
            <consortium name="WormBaseParasite"/>
        </authorList>
    </citation>
    <scope>IDENTIFICATION</scope>
</reference>
<organism evidence="2 3">
    <name type="scientific">Romanomermis culicivorax</name>
    <name type="common">Nematode worm</name>
    <dbReference type="NCBI Taxonomy" id="13658"/>
    <lineage>
        <taxon>Eukaryota</taxon>
        <taxon>Metazoa</taxon>
        <taxon>Ecdysozoa</taxon>
        <taxon>Nematoda</taxon>
        <taxon>Enoplea</taxon>
        <taxon>Dorylaimia</taxon>
        <taxon>Mermithida</taxon>
        <taxon>Mermithoidea</taxon>
        <taxon>Mermithidae</taxon>
        <taxon>Romanomermis</taxon>
    </lineage>
</organism>
<accession>A0A915HTY0</accession>
<keyword evidence="2" id="KW-1185">Reference proteome</keyword>
<feature type="region of interest" description="Disordered" evidence="1">
    <location>
        <begin position="292"/>
        <end position="322"/>
    </location>
</feature>
<protein>
    <submittedName>
        <fullName evidence="3">Homing endonuclease LAGLIDADG domain-containing protein</fullName>
    </submittedName>
</protein>
<dbReference type="AlphaFoldDB" id="A0A915HTY0"/>
<evidence type="ECO:0000313" key="3">
    <source>
        <dbReference type="WBParaSite" id="nRc.2.0.1.t04862-RA"/>
    </source>
</evidence>
<proteinExistence type="predicted"/>
<evidence type="ECO:0000256" key="1">
    <source>
        <dbReference type="SAM" id="MobiDB-lite"/>
    </source>
</evidence>
<dbReference type="WBParaSite" id="nRc.2.0.1.t04862-RA">
    <property type="protein sequence ID" value="nRc.2.0.1.t04862-RA"/>
    <property type="gene ID" value="nRc.2.0.1.g04862"/>
</dbReference>
<sequence length="322" mass="37382">SSDRLGDVEQYNDYAIEALESFNDKYKDDLLKPNSFESYIFGILSSSNDIKVNDIEVYRFQHKEKLLSRCMITLCLISKSKSSAIVLNTLQVKKTEDFLFFKTFLHNYYPNFATKIKRIIRITMNTNPNYPSVFTDQVLAPLDNKNNHLLGGYLIDFKNMPGVFGIVKADQTPLFISIIHSERKGNYELMARKKLIEILKQYLPDYLTNPMRGTADFVSIVTSPSSGNDGKIRGMLRVSTTGRLFKQCLPMTSQIRQKRNAKLVCKNLFEDVYEKRQKYLFRTQNTNYSILDEENENPEIKQSEKYRYSPTEELGEKLPETK</sequence>